<dbReference type="PANTHER" id="PTHR37486:SF1">
    <property type="entry name" value="STRINGENT STARVATION PROTEIN B"/>
    <property type="match status" value="1"/>
</dbReference>
<feature type="region of interest" description="Disordered" evidence="1">
    <location>
        <begin position="106"/>
        <end position="149"/>
    </location>
</feature>
<keyword evidence="3" id="KW-1185">Reference proteome</keyword>
<dbReference type="SUPFAM" id="SSF101738">
    <property type="entry name" value="SspB-like"/>
    <property type="match status" value="1"/>
</dbReference>
<dbReference type="InterPro" id="IPR007481">
    <property type="entry name" value="SspB"/>
</dbReference>
<dbReference type="RefSeq" id="WP_245680048.1">
    <property type="nucleotide sequence ID" value="NZ_FNAG01000009.1"/>
</dbReference>
<organism evidence="2 3">
    <name type="scientific">Aquimonas voraii</name>
    <dbReference type="NCBI Taxonomy" id="265719"/>
    <lineage>
        <taxon>Bacteria</taxon>
        <taxon>Pseudomonadati</taxon>
        <taxon>Pseudomonadota</taxon>
        <taxon>Gammaproteobacteria</taxon>
        <taxon>Lysobacterales</taxon>
        <taxon>Lysobacteraceae</taxon>
        <taxon>Aquimonas</taxon>
    </lineage>
</organism>
<feature type="compositionally biased region" description="Low complexity" evidence="1">
    <location>
        <begin position="115"/>
        <end position="133"/>
    </location>
</feature>
<dbReference type="PIRSF" id="PIRSF005276">
    <property type="entry name" value="SspB"/>
    <property type="match status" value="1"/>
</dbReference>
<name>A0A1G6YA61_9GAMM</name>
<dbReference type="NCBIfam" id="NF008769">
    <property type="entry name" value="PRK11798.2-5"/>
    <property type="match status" value="1"/>
</dbReference>
<dbReference type="EMBL" id="FNAG01000009">
    <property type="protein sequence ID" value="SDD87288.1"/>
    <property type="molecule type" value="Genomic_DNA"/>
</dbReference>
<dbReference type="Gene3D" id="2.30.30.220">
    <property type="entry name" value="SspB-like"/>
    <property type="match status" value="1"/>
</dbReference>
<dbReference type="GO" id="GO:0045732">
    <property type="term" value="P:positive regulation of protein catabolic process"/>
    <property type="evidence" value="ECO:0007669"/>
    <property type="project" value="TreeGrafter"/>
</dbReference>
<accession>A0A1G6YA61</accession>
<evidence type="ECO:0000256" key="1">
    <source>
        <dbReference type="SAM" id="MobiDB-lite"/>
    </source>
</evidence>
<dbReference type="AlphaFoldDB" id="A0A1G6YA61"/>
<evidence type="ECO:0000313" key="3">
    <source>
        <dbReference type="Proteomes" id="UP000199603"/>
    </source>
</evidence>
<protein>
    <submittedName>
        <fullName evidence="2">Stringent starvation protein B</fullName>
    </submittedName>
</protein>
<dbReference type="GO" id="GO:0005840">
    <property type="term" value="C:ribosome"/>
    <property type="evidence" value="ECO:0007669"/>
    <property type="project" value="TreeGrafter"/>
</dbReference>
<dbReference type="InterPro" id="IPR036760">
    <property type="entry name" value="SspB-like_sf"/>
</dbReference>
<sequence length="149" mass="16134">MNNAVPPATPRMSSNRPYLLRAMYDWITDNGLTPYLLVDAQQPGVQVPAFAVKDGKVVLNIAMRAVDQLDLGNDRIRFQARFSGASHALSIPLAAVEAIYAQENGQGMMLPPDDPAFTEPAAESAAEPTQSAPEGDEPPPKRSHLRVIK</sequence>
<dbReference type="Proteomes" id="UP000199603">
    <property type="component" value="Unassembled WGS sequence"/>
</dbReference>
<reference evidence="2 3" key="1">
    <citation type="submission" date="2016-10" db="EMBL/GenBank/DDBJ databases">
        <authorList>
            <person name="de Groot N.N."/>
        </authorList>
    </citation>
    <scope>NUCLEOTIDE SEQUENCE [LARGE SCALE GENOMIC DNA]</scope>
    <source>
        <strain evidence="2 3">DSM 16957</strain>
    </source>
</reference>
<dbReference type="STRING" id="265719.SAMN04488509_10956"/>
<proteinExistence type="predicted"/>
<dbReference type="GO" id="GO:0005829">
    <property type="term" value="C:cytosol"/>
    <property type="evidence" value="ECO:0007669"/>
    <property type="project" value="TreeGrafter"/>
</dbReference>
<dbReference type="PANTHER" id="PTHR37486">
    <property type="entry name" value="STRINGENT STARVATION PROTEIN B"/>
    <property type="match status" value="1"/>
</dbReference>
<evidence type="ECO:0000313" key="2">
    <source>
        <dbReference type="EMBL" id="SDD87288.1"/>
    </source>
</evidence>
<dbReference type="Pfam" id="PF04386">
    <property type="entry name" value="SspB"/>
    <property type="match status" value="1"/>
</dbReference>
<gene>
    <name evidence="2" type="ORF">SAMN04488509_10956</name>
</gene>